<accession>A0A8K1XFG5</accession>
<keyword evidence="2" id="KW-1185">Reference proteome</keyword>
<gene>
    <name evidence="1" type="ORF">FISLV1_gp3</name>
</gene>
<evidence type="ECO:0000313" key="1">
    <source>
        <dbReference type="EMBL" id="UHM27653.1"/>
    </source>
</evidence>
<evidence type="ECO:0000313" key="2">
    <source>
        <dbReference type="Proteomes" id="UP001157366"/>
    </source>
</evidence>
<protein>
    <submittedName>
        <fullName evidence="1">Uncharacterized protein</fullName>
    </submittedName>
</protein>
<name>A0A8K1XFG5_9MONO</name>
<organism evidence="1 2">
    <name type="scientific">Fushun ischnura senegalensis lispivirus 1</name>
    <dbReference type="NCBI Taxonomy" id="2905564"/>
    <lineage>
        <taxon>Viruses</taxon>
        <taxon>Riboviria</taxon>
        <taxon>Orthornavirae</taxon>
        <taxon>Negarnaviricota</taxon>
        <taxon>Haploviricotina</taxon>
        <taxon>Monjiviricetes</taxon>
        <taxon>Mononegavirales</taxon>
        <taxon>Lispiviridae</taxon>
        <taxon>Damravirus</taxon>
        <taxon>Damravirus fushunense</taxon>
    </lineage>
</organism>
<dbReference type="Proteomes" id="UP001157366">
    <property type="component" value="Segment"/>
</dbReference>
<proteinExistence type="predicted"/>
<reference evidence="1" key="1">
    <citation type="submission" date="2021-05" db="EMBL/GenBank/DDBJ databases">
        <authorList>
            <person name="Feng G."/>
        </authorList>
    </citation>
    <scope>NUCLEOTIDE SEQUENCE</scope>
    <source>
        <strain evidence="1">QWXCFS47</strain>
    </source>
</reference>
<sequence length="131" mass="14730">MSVYYAKIQLYSSTVMESLHIITPIFKSSSMTVMDFDAEKIVQNLLAGMSYQMGSPCKLYFNFEKLADKGESLPNNIILKVPIAQRNVYIDVDKATGLTNSQVLELGEMTASLRAVFPTKASRPDEVEYCW</sequence>
<dbReference type="EMBL" id="MZ210022">
    <property type="protein sequence ID" value="UHM27653.1"/>
    <property type="molecule type" value="Viral_cRNA"/>
</dbReference>